<evidence type="ECO:0000256" key="1">
    <source>
        <dbReference type="SAM" id="MobiDB-lite"/>
    </source>
</evidence>
<feature type="transmembrane region" description="Helical" evidence="2">
    <location>
        <begin position="32"/>
        <end position="55"/>
    </location>
</feature>
<dbReference type="Proteomes" id="UP000039865">
    <property type="component" value="Unassembled WGS sequence"/>
</dbReference>
<keyword evidence="2" id="KW-0472">Membrane</keyword>
<feature type="transmembrane region" description="Helical" evidence="2">
    <location>
        <begin position="75"/>
        <end position="94"/>
    </location>
</feature>
<sequence>MYKYVQAYRLKRQGTIVKNWTRGKLKILKAKITIDIMLFFIDLLIIWLISCSIMSIANKVDTELAYQNLKFITKVFGVIAFTCIGFSICVYQIWQMQYELKAASIIVLIIAPLIEIFFIRQIYLMILCLYQARKLRKQGYLHNSRFIDQSITQKKFLDDETNFELNKSNEVNETTNHNNPNKFYNHMNDSFYNIQKSFPFDESHVNANDQLSKSIHKLFEDIFLSQNQKYSMMDQINQTEEDNYLKLPIKICNRHLKNYDNYQKLKFFELIQLNLIYQLYGAKAAYKLVKNIKSTQHKDYEFIGNIKQDIVQYADEIIEQERLRELSEQEFKLISELNKDKPNLFSKFISKFDLKKKKLNLDKIDEANSKDEASLPPSQNEYEGSITSRQSLIKLMMSKIMKHQEKKKKKKFQPHATIKNQEQKNYVELLVKRSLAQTQKVQMNSEALSQSDIESQMTLNYMNRKASVHSIQNQPLPMISPAKSMANISKGSFAPSLKSIKQSENKQVISFQSPISQNQKSIKSQVSKSHSIVNQQSQTKKSFANLIEEQQLLSFHPQSNASYREFDQLEFLTDQIQLVTQRRDQVNEDSKRSIRISELDSITDSEERTQRIMQSQMHLEKLLGDQNDNVEISDSSYLSSLQEVSDIQVGQNFEDSEDACDNLNVDFQQQNIEPFPDQNDLIGQRLPTEEDDVRKSKVNFQARSNSIPQMENEIDTKNQLTIMDFRDLIDQHLKSNGGNTNNLSTNVNSQDITQLTTPAAINQKQIVLAESRDDDSYNISDILPSKKIIKQQSFQSLKRESSAAKIYDESVLLRTLDKQNQNNQSVSTQKHLQRSQSQTIDMIQRKSMRKSGSQFIINRQQTTADNTNIYDSSKMIGSVDRKSQEENQEIFDKIIDEQRQSELFLKNKLKMIHQKKKEVEYRMTNFSVHKQPPANRLSIQTPGSINYFHNGNDYGQNNVSGFSEYSQSPKGIKSKNHSYLKGFFDPVQKQTAQTLEKMNRFEKDRFSMYMNDFKEQRKKFKKKQNKRVKNGKTNGNNTSGINNQDLDESPTRDNSIVNEQQQNVGGVQIQVLPTVLPQTSVQLQNQLLIRSSSASGLRLNSNKKQRGNPVQQSFDSGYSNSNYNMSLNINFNPHYQLFERPQQQLAVKPPLQSATKDKKKNKLKVSRSQAQLKPLQQVKKNQLFKSSEGSVDETTKGQKFQLDPELSSIIDELNKDLASYVDLDKQGQQQNQQLQLRQQQDVRVFTFYHSKDKDQTSNYQNTVEDLESQI</sequence>
<evidence type="ECO:0000313" key="4">
    <source>
        <dbReference type="Proteomes" id="UP000039865"/>
    </source>
</evidence>
<feature type="transmembrane region" description="Helical" evidence="2">
    <location>
        <begin position="106"/>
        <end position="132"/>
    </location>
</feature>
<name>A0A078BAW0_STYLE</name>
<evidence type="ECO:0000256" key="2">
    <source>
        <dbReference type="SAM" id="Phobius"/>
    </source>
</evidence>
<feature type="compositionally biased region" description="Polar residues" evidence="1">
    <location>
        <begin position="1107"/>
        <end position="1117"/>
    </location>
</feature>
<evidence type="ECO:0008006" key="5">
    <source>
        <dbReference type="Google" id="ProtNLM"/>
    </source>
</evidence>
<organism evidence="3 4">
    <name type="scientific">Stylonychia lemnae</name>
    <name type="common">Ciliate</name>
    <dbReference type="NCBI Taxonomy" id="5949"/>
    <lineage>
        <taxon>Eukaryota</taxon>
        <taxon>Sar</taxon>
        <taxon>Alveolata</taxon>
        <taxon>Ciliophora</taxon>
        <taxon>Intramacronucleata</taxon>
        <taxon>Spirotrichea</taxon>
        <taxon>Stichotrichia</taxon>
        <taxon>Sporadotrichida</taxon>
        <taxon>Oxytrichidae</taxon>
        <taxon>Stylonychinae</taxon>
        <taxon>Stylonychia</taxon>
    </lineage>
</organism>
<keyword evidence="2" id="KW-1133">Transmembrane helix</keyword>
<feature type="compositionally biased region" description="Low complexity" evidence="1">
    <location>
        <begin position="1031"/>
        <end position="1043"/>
    </location>
</feature>
<accession>A0A078BAW0</accession>
<dbReference type="InParanoid" id="A0A078BAW0"/>
<reference evidence="3 4" key="1">
    <citation type="submission" date="2014-06" db="EMBL/GenBank/DDBJ databases">
        <authorList>
            <person name="Swart Estienne"/>
        </authorList>
    </citation>
    <scope>NUCLEOTIDE SEQUENCE [LARGE SCALE GENOMIC DNA]</scope>
    <source>
        <strain evidence="3 4">130c</strain>
    </source>
</reference>
<keyword evidence="2" id="KW-0812">Transmembrane</keyword>
<feature type="region of interest" description="Disordered" evidence="1">
    <location>
        <begin position="1016"/>
        <end position="1052"/>
    </location>
</feature>
<dbReference type="EMBL" id="CCKQ01019329">
    <property type="protein sequence ID" value="CDW91351.1"/>
    <property type="molecule type" value="Genomic_DNA"/>
</dbReference>
<evidence type="ECO:0000313" key="3">
    <source>
        <dbReference type="EMBL" id="CDW91351.1"/>
    </source>
</evidence>
<protein>
    <recommendedName>
        <fullName evidence="5">Transmembrane protein</fullName>
    </recommendedName>
</protein>
<proteinExistence type="predicted"/>
<gene>
    <name evidence="3" type="primary">Contig2521.g2712</name>
    <name evidence="3" type="ORF">STYLEM_20506</name>
</gene>
<dbReference type="AlphaFoldDB" id="A0A078BAW0"/>
<feature type="region of interest" description="Disordered" evidence="1">
    <location>
        <begin position="1098"/>
        <end position="1117"/>
    </location>
</feature>
<feature type="region of interest" description="Disordered" evidence="1">
    <location>
        <begin position="1146"/>
        <end position="1171"/>
    </location>
</feature>
<feature type="compositionally biased region" description="Basic residues" evidence="1">
    <location>
        <begin position="1016"/>
        <end position="1030"/>
    </location>
</feature>
<keyword evidence="4" id="KW-1185">Reference proteome</keyword>